<evidence type="ECO:0000256" key="10">
    <source>
        <dbReference type="RuleBase" id="RU363041"/>
    </source>
</evidence>
<sequence>MKNTLFPIFLKTEHLRFLIIGGGNVGLEKASTLLKQNPSAKIKVISRLIKDELKQLSHTHENLQLIEKDFEDSDLQQSDLVIIATDDTELNKTIKTKANAKGILVNAADQPDLCDFYLGSIVNKGHLKIAISTNGKSPVMARRLREYFTAVIPDSIEDNIDELHAIRNQHKGDFNEKLNDLNLLTSSFGEKKSTKKYKRFVFEISLVFFALFIGYALSSIVSFTDAQSFVSHIPTIFYIMLAVGFFAQLVDGAVGLGYGVTCSTSMMIFGVNLPAISGSIHTAEMFSSGISGFSHYKFGNVNKKLLIALAIPGVIGAVLGSLLLVYLGNKYETIAYAVLATYTLIIGIRLIVLAFRKKIERKKVKNVGFLGFSGGFLDAFGGGGWGPIVTSTLLAKGKKSNIVVGTVSLAEFFVTLSASITFFITLGVSHGFIVAGLIIGGTTAAPIASKLAGKIPQRAAILAVAFLVIVFSVRILMKIF</sequence>
<feature type="transmembrane region" description="Helical" evidence="10">
    <location>
        <begin position="402"/>
        <end position="424"/>
    </location>
</feature>
<dbReference type="AlphaFoldDB" id="A0A1I4XA97"/>
<dbReference type="Pfam" id="PF01925">
    <property type="entry name" value="TauE"/>
    <property type="match status" value="1"/>
</dbReference>
<evidence type="ECO:0000259" key="11">
    <source>
        <dbReference type="Pfam" id="PF14824"/>
    </source>
</evidence>
<organism evidence="12 13">
    <name type="scientific">Algoriella xinjiangensis</name>
    <dbReference type="NCBI Taxonomy" id="684065"/>
    <lineage>
        <taxon>Bacteria</taxon>
        <taxon>Pseudomonadati</taxon>
        <taxon>Bacteroidota</taxon>
        <taxon>Flavobacteriia</taxon>
        <taxon>Flavobacteriales</taxon>
        <taxon>Weeksellaceae</taxon>
        <taxon>Algoriella</taxon>
    </lineage>
</organism>
<feature type="transmembrane region" description="Helical" evidence="10">
    <location>
        <begin position="334"/>
        <end position="355"/>
    </location>
</feature>
<dbReference type="Gene3D" id="3.40.50.720">
    <property type="entry name" value="NAD(P)-binding Rossmann-like Domain"/>
    <property type="match status" value="1"/>
</dbReference>
<proteinExistence type="inferred from homology"/>
<dbReference type="GO" id="GO:0043115">
    <property type="term" value="F:precorrin-2 dehydrogenase activity"/>
    <property type="evidence" value="ECO:0007669"/>
    <property type="project" value="UniProtKB-EC"/>
</dbReference>
<evidence type="ECO:0000256" key="7">
    <source>
        <dbReference type="ARBA" id="ARBA00023136"/>
    </source>
</evidence>
<dbReference type="InterPro" id="IPR028281">
    <property type="entry name" value="Sirohaem_synthase_central"/>
</dbReference>
<feature type="transmembrane region" description="Helical" evidence="10">
    <location>
        <begin position="200"/>
        <end position="224"/>
    </location>
</feature>
<comment type="pathway">
    <text evidence="2">Porphyrin-containing compound metabolism; siroheme biosynthesis; sirohydrochlorin from precorrin-2: step 1/1.</text>
</comment>
<evidence type="ECO:0000256" key="2">
    <source>
        <dbReference type="ARBA" id="ARBA00005010"/>
    </source>
</evidence>
<evidence type="ECO:0000256" key="3">
    <source>
        <dbReference type="ARBA" id="ARBA00022692"/>
    </source>
</evidence>
<keyword evidence="8" id="KW-0627">Porphyrin biosynthesis</keyword>
<dbReference type="SUPFAM" id="SSF51735">
    <property type="entry name" value="NAD(P)-binding Rossmann-fold domains"/>
    <property type="match status" value="1"/>
</dbReference>
<dbReference type="Pfam" id="PF13241">
    <property type="entry name" value="NAD_binding_7"/>
    <property type="match status" value="1"/>
</dbReference>
<dbReference type="PANTHER" id="PTHR35330">
    <property type="entry name" value="SIROHEME BIOSYNTHESIS PROTEIN MET8"/>
    <property type="match status" value="1"/>
</dbReference>
<dbReference type="GO" id="GO:0019354">
    <property type="term" value="P:siroheme biosynthetic process"/>
    <property type="evidence" value="ECO:0007669"/>
    <property type="project" value="UniProtKB-UniPathway"/>
</dbReference>
<comment type="catalytic activity">
    <reaction evidence="9">
        <text>precorrin-2 + NAD(+) = sirohydrochlorin + NADH + 2 H(+)</text>
        <dbReference type="Rhea" id="RHEA:15613"/>
        <dbReference type="ChEBI" id="CHEBI:15378"/>
        <dbReference type="ChEBI" id="CHEBI:57540"/>
        <dbReference type="ChEBI" id="CHEBI:57945"/>
        <dbReference type="ChEBI" id="CHEBI:58351"/>
        <dbReference type="ChEBI" id="CHEBI:58827"/>
        <dbReference type="EC" id="1.3.1.76"/>
    </reaction>
</comment>
<comment type="similarity">
    <text evidence="10">Belongs to the 4-toluene sulfonate uptake permease (TSUP) (TC 2.A.102) family.</text>
</comment>
<evidence type="ECO:0000256" key="6">
    <source>
        <dbReference type="ARBA" id="ARBA00023027"/>
    </source>
</evidence>
<dbReference type="InterPro" id="IPR036291">
    <property type="entry name" value="NAD(P)-bd_dom_sf"/>
</dbReference>
<name>A0A1I4XA97_9FLAO</name>
<dbReference type="STRING" id="684065.SAMN05421738_108145"/>
<keyword evidence="6" id="KW-0520">NAD</keyword>
<dbReference type="NCBIfam" id="TIGR01470">
    <property type="entry name" value="cysG_Nterm"/>
    <property type="match status" value="1"/>
</dbReference>
<keyword evidence="7 10" id="KW-0472">Membrane</keyword>
<feature type="transmembrane region" description="Helical" evidence="10">
    <location>
        <begin position="305"/>
        <end position="328"/>
    </location>
</feature>
<feature type="transmembrane region" description="Helical" evidence="10">
    <location>
        <begin position="236"/>
        <end position="260"/>
    </location>
</feature>
<dbReference type="PANTHER" id="PTHR35330:SF1">
    <property type="entry name" value="SIROHEME BIOSYNTHESIS PROTEIN MET8"/>
    <property type="match status" value="1"/>
</dbReference>
<evidence type="ECO:0000256" key="8">
    <source>
        <dbReference type="ARBA" id="ARBA00023244"/>
    </source>
</evidence>
<evidence type="ECO:0000256" key="1">
    <source>
        <dbReference type="ARBA" id="ARBA00004141"/>
    </source>
</evidence>
<dbReference type="Gene3D" id="3.30.160.110">
    <property type="entry name" value="Siroheme synthase, domain 2"/>
    <property type="match status" value="1"/>
</dbReference>
<keyword evidence="4 10" id="KW-1133">Transmembrane helix</keyword>
<dbReference type="OrthoDB" id="45564at2"/>
<dbReference type="InterPro" id="IPR028161">
    <property type="entry name" value="Met8-like"/>
</dbReference>
<dbReference type="GO" id="GO:0005886">
    <property type="term" value="C:plasma membrane"/>
    <property type="evidence" value="ECO:0007669"/>
    <property type="project" value="UniProtKB-SubCell"/>
</dbReference>
<dbReference type="Proteomes" id="UP000199149">
    <property type="component" value="Unassembled WGS sequence"/>
</dbReference>
<keyword evidence="13" id="KW-1185">Reference proteome</keyword>
<dbReference type="SUPFAM" id="SSF75615">
    <property type="entry name" value="Siroheme synthase middle domains-like"/>
    <property type="match status" value="1"/>
</dbReference>
<feature type="transmembrane region" description="Helical" evidence="10">
    <location>
        <begin position="430"/>
        <end position="448"/>
    </location>
</feature>
<evidence type="ECO:0000313" key="12">
    <source>
        <dbReference type="EMBL" id="SFN22159.1"/>
    </source>
</evidence>
<dbReference type="GO" id="GO:0004325">
    <property type="term" value="F:ferrochelatase activity"/>
    <property type="evidence" value="ECO:0007669"/>
    <property type="project" value="InterPro"/>
</dbReference>
<keyword evidence="5" id="KW-0560">Oxidoreductase</keyword>
<dbReference type="RefSeq" id="WP_092908381.1">
    <property type="nucleotide sequence ID" value="NZ_FOUZ01000008.1"/>
</dbReference>
<keyword evidence="3 10" id="KW-0812">Transmembrane</keyword>
<accession>A0A1I4XA97</accession>
<dbReference type="UniPathway" id="UPA00262">
    <property type="reaction ID" value="UER00222"/>
</dbReference>
<feature type="transmembrane region" description="Helical" evidence="10">
    <location>
        <begin position="460"/>
        <end position="477"/>
    </location>
</feature>
<protein>
    <recommendedName>
        <fullName evidence="10">Probable membrane transporter protein</fullName>
    </recommendedName>
</protein>
<evidence type="ECO:0000256" key="4">
    <source>
        <dbReference type="ARBA" id="ARBA00022989"/>
    </source>
</evidence>
<dbReference type="EMBL" id="FOUZ01000008">
    <property type="protein sequence ID" value="SFN22159.1"/>
    <property type="molecule type" value="Genomic_DNA"/>
</dbReference>
<dbReference type="InterPro" id="IPR006367">
    <property type="entry name" value="Sirohaem_synthase_N"/>
</dbReference>
<gene>
    <name evidence="12" type="ORF">SAMN05421738_108145</name>
</gene>
<evidence type="ECO:0000256" key="9">
    <source>
        <dbReference type="ARBA" id="ARBA00047561"/>
    </source>
</evidence>
<keyword evidence="10" id="KW-1003">Cell membrane</keyword>
<reference evidence="13" key="1">
    <citation type="submission" date="2016-10" db="EMBL/GenBank/DDBJ databases">
        <authorList>
            <person name="Varghese N."/>
            <person name="Submissions S."/>
        </authorList>
    </citation>
    <scope>NUCLEOTIDE SEQUENCE [LARGE SCALE GENOMIC DNA]</scope>
    <source>
        <strain evidence="13">XJ109</strain>
    </source>
</reference>
<dbReference type="InterPro" id="IPR002781">
    <property type="entry name" value="TM_pro_TauE-like"/>
</dbReference>
<comment type="subcellular location">
    <subcellularLocation>
        <location evidence="10">Cell membrane</location>
        <topology evidence="10">Multi-pass membrane protein</topology>
    </subcellularLocation>
    <subcellularLocation>
        <location evidence="1">Membrane</location>
        <topology evidence="1">Multi-pass membrane protein</topology>
    </subcellularLocation>
</comment>
<evidence type="ECO:0000313" key="13">
    <source>
        <dbReference type="Proteomes" id="UP000199149"/>
    </source>
</evidence>
<feature type="domain" description="Siroheme synthase central" evidence="11">
    <location>
        <begin position="125"/>
        <end position="146"/>
    </location>
</feature>
<dbReference type="Pfam" id="PF14824">
    <property type="entry name" value="Sirohm_synth_M"/>
    <property type="match status" value="1"/>
</dbReference>
<evidence type="ECO:0000256" key="5">
    <source>
        <dbReference type="ARBA" id="ARBA00023002"/>
    </source>
</evidence>